<keyword evidence="6 7" id="KW-0472">Membrane</keyword>
<comment type="similarity">
    <text evidence="2">Belongs to the chromate ion transporter (CHR) (TC 2.A.51) family.</text>
</comment>
<evidence type="ECO:0000313" key="9">
    <source>
        <dbReference type="Proteomes" id="UP000440004"/>
    </source>
</evidence>
<dbReference type="GO" id="GO:0005886">
    <property type="term" value="C:plasma membrane"/>
    <property type="evidence" value="ECO:0007669"/>
    <property type="project" value="UniProtKB-SubCell"/>
</dbReference>
<comment type="caution">
    <text evidence="8">The sequence shown here is derived from an EMBL/GenBank/DDBJ whole genome shotgun (WGS) entry which is preliminary data.</text>
</comment>
<accession>A0A6A7K9Z2</accession>
<evidence type="ECO:0000256" key="1">
    <source>
        <dbReference type="ARBA" id="ARBA00004651"/>
    </source>
</evidence>
<gene>
    <name evidence="8" type="ORF">GC105_10325</name>
</gene>
<dbReference type="Pfam" id="PF02417">
    <property type="entry name" value="Chromate_transp"/>
    <property type="match status" value="1"/>
</dbReference>
<evidence type="ECO:0000256" key="5">
    <source>
        <dbReference type="ARBA" id="ARBA00022989"/>
    </source>
</evidence>
<evidence type="ECO:0000256" key="3">
    <source>
        <dbReference type="ARBA" id="ARBA00022475"/>
    </source>
</evidence>
<evidence type="ECO:0000313" key="8">
    <source>
        <dbReference type="EMBL" id="MPW26185.1"/>
    </source>
</evidence>
<dbReference type="AlphaFoldDB" id="A0A6A7K9Z2"/>
<comment type="subcellular location">
    <subcellularLocation>
        <location evidence="1">Cell membrane</location>
        <topology evidence="1">Multi-pass membrane protein</topology>
    </subcellularLocation>
</comment>
<keyword evidence="9" id="KW-1185">Reference proteome</keyword>
<evidence type="ECO:0000256" key="7">
    <source>
        <dbReference type="SAM" id="Phobius"/>
    </source>
</evidence>
<evidence type="ECO:0000256" key="6">
    <source>
        <dbReference type="ARBA" id="ARBA00023136"/>
    </source>
</evidence>
<reference evidence="8 9" key="1">
    <citation type="submission" date="2019-10" db="EMBL/GenBank/DDBJ databases">
        <title>Alkalibaculum tamaniensis sp.nov., a new alkaliphilic acetogen, isolated on methoxylated aromatics from a mud volcano.</title>
        <authorList>
            <person name="Khomyakova M.A."/>
            <person name="Merkel A.Y."/>
            <person name="Bonch-Osmolovskaya E.A."/>
            <person name="Slobodkin A.I."/>
        </authorList>
    </citation>
    <scope>NUCLEOTIDE SEQUENCE [LARGE SCALE GENOMIC DNA]</scope>
    <source>
        <strain evidence="8 9">M08DMB</strain>
    </source>
</reference>
<feature type="transmembrane region" description="Helical" evidence="7">
    <location>
        <begin position="73"/>
        <end position="94"/>
    </location>
</feature>
<dbReference type="PANTHER" id="PTHR43663:SF1">
    <property type="entry name" value="CHROMATE TRANSPORTER"/>
    <property type="match status" value="1"/>
</dbReference>
<dbReference type="EMBL" id="WHNX01000015">
    <property type="protein sequence ID" value="MPW26185.1"/>
    <property type="molecule type" value="Genomic_DNA"/>
</dbReference>
<feature type="transmembrane region" description="Helical" evidence="7">
    <location>
        <begin position="133"/>
        <end position="151"/>
    </location>
</feature>
<dbReference type="PANTHER" id="PTHR43663">
    <property type="entry name" value="CHROMATE TRANSPORT PROTEIN-RELATED"/>
    <property type="match status" value="1"/>
</dbReference>
<name>A0A6A7K9Z2_9FIRM</name>
<dbReference type="InterPro" id="IPR003370">
    <property type="entry name" value="Chromate_transpt"/>
</dbReference>
<protein>
    <submittedName>
        <fullName evidence="8">Chromate transporter</fullName>
    </submittedName>
</protein>
<sequence>MIMLLFIVFFRVGLFTFGGGYAMIPILEEAVIDTYQWLSHAEFIDIIAISEMTPGVIAVNMATFLGTRASGTIIGGIVATLGVVLPSSIIVYLISHYFKKFKDNIYIQKILTFIRQGVPGIIATAAYTLFKGAIIDYKSVIILLIVTFLIIKKRTNPILLLLGSALAGILIY</sequence>
<organism evidence="8 9">
    <name type="scientific">Alkalibaculum sporogenes</name>
    <dbReference type="NCBI Taxonomy" id="2655001"/>
    <lineage>
        <taxon>Bacteria</taxon>
        <taxon>Bacillati</taxon>
        <taxon>Bacillota</taxon>
        <taxon>Clostridia</taxon>
        <taxon>Eubacteriales</taxon>
        <taxon>Eubacteriaceae</taxon>
        <taxon>Alkalibaculum</taxon>
    </lineage>
</organism>
<keyword evidence="3" id="KW-1003">Cell membrane</keyword>
<keyword evidence="4 7" id="KW-0812">Transmembrane</keyword>
<dbReference type="Proteomes" id="UP000440004">
    <property type="component" value="Unassembled WGS sequence"/>
</dbReference>
<dbReference type="InterPro" id="IPR052518">
    <property type="entry name" value="CHR_Transporter"/>
</dbReference>
<evidence type="ECO:0000256" key="2">
    <source>
        <dbReference type="ARBA" id="ARBA00005262"/>
    </source>
</evidence>
<evidence type="ECO:0000256" key="4">
    <source>
        <dbReference type="ARBA" id="ARBA00022692"/>
    </source>
</evidence>
<dbReference type="GO" id="GO:0015109">
    <property type="term" value="F:chromate transmembrane transporter activity"/>
    <property type="evidence" value="ECO:0007669"/>
    <property type="project" value="InterPro"/>
</dbReference>
<keyword evidence="5 7" id="KW-1133">Transmembrane helix</keyword>
<proteinExistence type="inferred from homology"/>